<organism evidence="1">
    <name type="scientific">viral metagenome</name>
    <dbReference type="NCBI Taxonomy" id="1070528"/>
    <lineage>
        <taxon>unclassified sequences</taxon>
        <taxon>metagenomes</taxon>
        <taxon>organismal metagenomes</taxon>
    </lineage>
</organism>
<reference evidence="1" key="1">
    <citation type="submission" date="2020-03" db="EMBL/GenBank/DDBJ databases">
        <title>The deep terrestrial virosphere.</title>
        <authorList>
            <person name="Holmfeldt K."/>
            <person name="Nilsson E."/>
            <person name="Simone D."/>
            <person name="Lopez-Fernandez M."/>
            <person name="Wu X."/>
            <person name="de Brujin I."/>
            <person name="Lundin D."/>
            <person name="Andersson A."/>
            <person name="Bertilsson S."/>
            <person name="Dopson M."/>
        </authorList>
    </citation>
    <scope>NUCLEOTIDE SEQUENCE</scope>
    <source>
        <strain evidence="1">TM448A00336</strain>
        <strain evidence="2">TM448B00512</strain>
    </source>
</reference>
<evidence type="ECO:0000313" key="2">
    <source>
        <dbReference type="EMBL" id="QJH95777.1"/>
    </source>
</evidence>
<protein>
    <recommendedName>
        <fullName evidence="3">Capsid protein</fullName>
    </recommendedName>
</protein>
<evidence type="ECO:0008006" key="3">
    <source>
        <dbReference type="Google" id="ProtNLM"/>
    </source>
</evidence>
<sequence>MAQSYPYGLLSTSDAARIPERLSRTMADLVPGATPFRSIISPSMKNLDTDNGCAMSYKYEYSERAYTPARVKLNGAQTSIATTITFDKPLAKVNDLVVIDQETEKLTANPSGDRLTFTVSRSYRTPAAAAHVDGSTALICNAEYEQGSASLVPSTVVEPNMVTAYSRILKEAVGISRTMKHIEKHGLRTGNWFEDSKLEKSLEIMHQIEHESIFAKAVVPVSLTTGGNFDGFWERVVGSSATNMSSVDLTLDALEAAVLASADYTEDMGEMEGPGYLFLGRFQKGRVDRWALPYYRQNDQLTAAFGTVVNRIQVGGKSINVLACSKLTSQGLLVTAPFCGLGPLTPDDELAFYPDGRDGDREKGEIVTEFTGEFREPLAHHCFYGMPIS</sequence>
<dbReference type="AlphaFoldDB" id="A0A6H1ZFZ3"/>
<evidence type="ECO:0000313" key="1">
    <source>
        <dbReference type="EMBL" id="QJA46185.1"/>
    </source>
</evidence>
<dbReference type="EMBL" id="MT144628">
    <property type="protein sequence ID" value="QJH95777.1"/>
    <property type="molecule type" value="Genomic_DNA"/>
</dbReference>
<accession>A0A6H1ZFZ3</accession>
<name>A0A6H1ZFZ3_9ZZZZ</name>
<dbReference type="EMBL" id="MT144004">
    <property type="protein sequence ID" value="QJA46185.1"/>
    <property type="molecule type" value="Genomic_DNA"/>
</dbReference>
<dbReference type="Pfam" id="PF17236">
    <property type="entry name" value="SU10_MCP"/>
    <property type="match status" value="1"/>
</dbReference>
<dbReference type="InterPro" id="IPR035198">
    <property type="entry name" value="SU10_MCP"/>
</dbReference>
<proteinExistence type="predicted"/>
<gene>
    <name evidence="1" type="ORF">TM448A00336_0034</name>
    <name evidence="2" type="ORF">TM448B00512_0044</name>
</gene>